<reference evidence="1 2" key="1">
    <citation type="submission" date="2020-07" db="EMBL/GenBank/DDBJ databases">
        <title>Moheibacter lacus sp. nov., a member of the family Flavobacteriaceae isolated from freshwater lake sediment.</title>
        <authorList>
            <person name="Liu Y."/>
        </authorList>
    </citation>
    <scope>NUCLEOTIDE SEQUENCE [LARGE SCALE GENOMIC DNA]</scope>
    <source>
        <strain evidence="1 2">BDHS18</strain>
    </source>
</reference>
<dbReference type="Proteomes" id="UP000552241">
    <property type="component" value="Unassembled WGS sequence"/>
</dbReference>
<organism evidence="1 2">
    <name type="scientific">Moheibacter lacus</name>
    <dbReference type="NCBI Taxonomy" id="2745851"/>
    <lineage>
        <taxon>Bacteria</taxon>
        <taxon>Pseudomonadati</taxon>
        <taxon>Bacteroidota</taxon>
        <taxon>Flavobacteriia</taxon>
        <taxon>Flavobacteriales</taxon>
        <taxon>Weeksellaceae</taxon>
        <taxon>Moheibacter</taxon>
    </lineage>
</organism>
<dbReference type="RefSeq" id="WP_182042556.1">
    <property type="nucleotide sequence ID" value="NZ_JACDZE010000001.1"/>
</dbReference>
<keyword evidence="2" id="KW-1185">Reference proteome</keyword>
<evidence type="ECO:0000313" key="2">
    <source>
        <dbReference type="Proteomes" id="UP000552241"/>
    </source>
</evidence>
<name>A0A838ZPX6_9FLAO</name>
<dbReference type="EMBL" id="JACDZE010000001">
    <property type="protein sequence ID" value="MBA5628985.1"/>
    <property type="molecule type" value="Genomic_DNA"/>
</dbReference>
<sequence>MEQTKNSQDWKSKFSKIFRNTDRPKLDVYELYLNKTEFVPNFLDITNADVKSIHEHFLQKYEFSIEGEHSFLELDFSDHDLKNEQLFYWVKNVLIHFNFQQESIFILYGNVEKGFVLKLVECWRKLDYGKL</sequence>
<evidence type="ECO:0000313" key="1">
    <source>
        <dbReference type="EMBL" id="MBA5628985.1"/>
    </source>
</evidence>
<protein>
    <submittedName>
        <fullName evidence="1">Uncharacterized protein</fullName>
    </submittedName>
</protein>
<comment type="caution">
    <text evidence="1">The sequence shown here is derived from an EMBL/GenBank/DDBJ whole genome shotgun (WGS) entry which is preliminary data.</text>
</comment>
<accession>A0A838ZPX6</accession>
<dbReference type="AlphaFoldDB" id="A0A838ZPX6"/>
<gene>
    <name evidence="1" type="ORF">HU137_04280</name>
</gene>
<proteinExistence type="predicted"/>